<dbReference type="Gene3D" id="2.60.40.1240">
    <property type="match status" value="1"/>
</dbReference>
<evidence type="ECO:0000313" key="6">
    <source>
        <dbReference type="Proteomes" id="UP001501035"/>
    </source>
</evidence>
<reference evidence="6" key="1">
    <citation type="journal article" date="2019" name="Int. J. Syst. Evol. Microbiol.">
        <title>The Global Catalogue of Microorganisms (GCM) 10K type strain sequencing project: providing services to taxonomists for standard genome sequencing and annotation.</title>
        <authorList>
            <consortium name="The Broad Institute Genomics Platform"/>
            <consortium name="The Broad Institute Genome Sequencing Center for Infectious Disease"/>
            <person name="Wu L."/>
            <person name="Ma J."/>
        </authorList>
    </citation>
    <scope>NUCLEOTIDE SEQUENCE [LARGE SCALE GENOMIC DNA]</scope>
    <source>
        <strain evidence="6">JCM 14234</strain>
    </source>
</reference>
<organism evidence="5 6">
    <name type="scientific">Gordonia defluvii</name>
    <dbReference type="NCBI Taxonomy" id="283718"/>
    <lineage>
        <taxon>Bacteria</taxon>
        <taxon>Bacillati</taxon>
        <taxon>Actinomycetota</taxon>
        <taxon>Actinomycetes</taxon>
        <taxon>Mycobacteriales</taxon>
        <taxon>Gordoniaceae</taxon>
        <taxon>Gordonia</taxon>
    </lineage>
</organism>
<feature type="domain" description="DUF4352" evidence="4">
    <location>
        <begin position="111"/>
        <end position="235"/>
    </location>
</feature>
<protein>
    <submittedName>
        <fullName evidence="5">DUF4352 domain-containing protein</fullName>
    </submittedName>
</protein>
<dbReference type="RefSeq" id="WP_344716519.1">
    <property type="nucleotide sequence ID" value="NZ_BAAAVS010000020.1"/>
</dbReference>
<dbReference type="InterPro" id="IPR029050">
    <property type="entry name" value="Immunoprotect_excell_Ig-like"/>
</dbReference>
<feature type="transmembrane region" description="Helical" evidence="3">
    <location>
        <begin position="47"/>
        <end position="66"/>
    </location>
</feature>
<feature type="region of interest" description="Disordered" evidence="2">
    <location>
        <begin position="1"/>
        <end position="44"/>
    </location>
</feature>
<evidence type="ECO:0000256" key="2">
    <source>
        <dbReference type="SAM" id="MobiDB-lite"/>
    </source>
</evidence>
<feature type="compositionally biased region" description="Pro residues" evidence="2">
    <location>
        <begin position="1"/>
        <end position="18"/>
    </location>
</feature>
<keyword evidence="3" id="KW-0472">Membrane</keyword>
<evidence type="ECO:0000256" key="1">
    <source>
        <dbReference type="ARBA" id="ARBA00022729"/>
    </source>
</evidence>
<dbReference type="Proteomes" id="UP001501035">
    <property type="component" value="Unassembled WGS sequence"/>
</dbReference>
<evidence type="ECO:0000313" key="5">
    <source>
        <dbReference type="EMBL" id="GAA3033738.1"/>
    </source>
</evidence>
<gene>
    <name evidence="5" type="ORF">GCM10010528_13430</name>
</gene>
<comment type="caution">
    <text evidence="5">The sequence shown here is derived from an EMBL/GenBank/DDBJ whole genome shotgun (WGS) entry which is preliminary data.</text>
</comment>
<name>A0ABP6LB64_9ACTN</name>
<feature type="compositionally biased region" description="Basic and acidic residues" evidence="2">
    <location>
        <begin position="86"/>
        <end position="108"/>
    </location>
</feature>
<keyword evidence="3" id="KW-1133">Transmembrane helix</keyword>
<accession>A0ABP6LB64</accession>
<sequence>MTTPNYPPHPHYPAPAPAPAGQYAPYEQYGQMPGYPAPPPPPKKSKAPWIIGIVAALIAVCGLGALMSGGEKSNSPTTTAGAPAGDKQDKPDSRANDEQGTPDAKKDVIAGMNQPVRDGKFEFVVTDVTSGLTTVGENEFLRQKAQGKFTVVTVSVKNIGDKPQGFSPSGQKLVDQQGREHESDTSAQIALGDSGVPVWDSINPGNKVAVKLVFDIPARAVPTELELHDSLFSNGVKVSLK</sequence>
<proteinExistence type="predicted"/>
<feature type="compositionally biased region" description="Low complexity" evidence="2">
    <location>
        <begin position="19"/>
        <end position="29"/>
    </location>
</feature>
<evidence type="ECO:0000259" key="4">
    <source>
        <dbReference type="Pfam" id="PF11611"/>
    </source>
</evidence>
<keyword evidence="3" id="KW-0812">Transmembrane</keyword>
<feature type="region of interest" description="Disordered" evidence="2">
    <location>
        <begin position="70"/>
        <end position="109"/>
    </location>
</feature>
<evidence type="ECO:0000256" key="3">
    <source>
        <dbReference type="SAM" id="Phobius"/>
    </source>
</evidence>
<dbReference type="Pfam" id="PF11611">
    <property type="entry name" value="DUF4352"/>
    <property type="match status" value="1"/>
</dbReference>
<dbReference type="EMBL" id="BAAAVS010000020">
    <property type="protein sequence ID" value="GAA3033738.1"/>
    <property type="molecule type" value="Genomic_DNA"/>
</dbReference>
<keyword evidence="6" id="KW-1185">Reference proteome</keyword>
<keyword evidence="1" id="KW-0732">Signal</keyword>
<dbReference type="InterPro" id="IPR029051">
    <property type="entry name" value="DUF4352"/>
</dbReference>
<feature type="compositionally biased region" description="Polar residues" evidence="2">
    <location>
        <begin position="71"/>
        <end position="80"/>
    </location>
</feature>